<keyword evidence="5 11" id="KW-0812">Transmembrane</keyword>
<protein>
    <submittedName>
        <fullName evidence="12">Lgc-40</fullName>
    </submittedName>
</protein>
<evidence type="ECO:0000256" key="11">
    <source>
        <dbReference type="RuleBase" id="RU000687"/>
    </source>
</evidence>
<dbReference type="PRINTS" id="PR00252">
    <property type="entry name" value="NRIONCHANNEL"/>
</dbReference>
<evidence type="ECO:0000313" key="12">
    <source>
        <dbReference type="EnsemblMetazoa" id="PPA00044.1"/>
    </source>
</evidence>
<dbReference type="GO" id="GO:0005886">
    <property type="term" value="C:plasma membrane"/>
    <property type="evidence" value="ECO:0007669"/>
    <property type="project" value="UniProtKB-SubCell"/>
</dbReference>
<dbReference type="Gene3D" id="2.70.170.10">
    <property type="entry name" value="Neurotransmitter-gated ion-channel ligand-binding domain"/>
    <property type="match status" value="1"/>
</dbReference>
<name>A0A2A6BEY2_PRIPA</name>
<comment type="similarity">
    <text evidence="11">Belongs to the ligand-gated ion channel (TC 1.A.9) family.</text>
</comment>
<dbReference type="InterPro" id="IPR036734">
    <property type="entry name" value="Neur_chan_lig-bd_sf"/>
</dbReference>
<sequence length="506" mass="57448">MQDDPFRGSIIDGVKEIAATSKGGMLWLSTPLLLLSALSPTGTHAEDIQFTPLTKDFLELINNDTLYNRYATPTQYDEYVAVHGEGITTNVSISMYIEGISSFRAQTMDFHLDMYFQQDWTDHRLAHNGSAPMLVRDKTVFKKMWHPDVYFANARSASFQHITDDNFLVWIYPSGRVWYDCRISASIMCDMNLWKFPLDSQQCAMRILSYAYPESQLRLKWTTHPGLVPIEVNSDIRMPDMHLVEVKEGYCNGTYATGVWSCMTATFHVDRQKMHHITQTYVPTGLIVVISWFNFWLDVDSAPARVSLSITTLLTISTQANTVRLALPEVSYMKAIDVWMGSCMAFVFGVMIEFTICHFAKNQEMIRKERGPNLIVDSALSTLFGAARDVDDLRGATPRKRQTDDDIMVSANSSNDTQHIALNILNPGNGEPRLRGIANEVERNGTKYIIGHDRLRRSRAKPSLGRLRQQVNSWRLSVSILSIAYPFHPLSSLCSRNGRSKINQIY</sequence>
<dbReference type="PRINTS" id="PR00253">
    <property type="entry name" value="GABAARECEPTR"/>
</dbReference>
<keyword evidence="6" id="KW-0732">Signal</keyword>
<evidence type="ECO:0000256" key="9">
    <source>
        <dbReference type="ARBA" id="ARBA00023136"/>
    </source>
</evidence>
<keyword evidence="8 11" id="KW-0406">Ion transport</keyword>
<keyword evidence="9 11" id="KW-0472">Membrane</keyword>
<comment type="caution">
    <text evidence="11">Lacks conserved residue(s) required for the propagation of feature annotation.</text>
</comment>
<evidence type="ECO:0000256" key="6">
    <source>
        <dbReference type="ARBA" id="ARBA00022729"/>
    </source>
</evidence>
<dbReference type="GO" id="GO:0004888">
    <property type="term" value="F:transmembrane signaling receptor activity"/>
    <property type="evidence" value="ECO:0007669"/>
    <property type="project" value="InterPro"/>
</dbReference>
<dbReference type="GO" id="GO:0005231">
    <property type="term" value="F:excitatory extracellular ligand-gated monoatomic ion channel activity"/>
    <property type="evidence" value="ECO:0000318"/>
    <property type="project" value="GO_Central"/>
</dbReference>
<evidence type="ECO:0000256" key="2">
    <source>
        <dbReference type="ARBA" id="ARBA00004236"/>
    </source>
</evidence>
<organism evidence="12 13">
    <name type="scientific">Pristionchus pacificus</name>
    <name type="common">Parasitic nematode worm</name>
    <dbReference type="NCBI Taxonomy" id="54126"/>
    <lineage>
        <taxon>Eukaryota</taxon>
        <taxon>Metazoa</taxon>
        <taxon>Ecdysozoa</taxon>
        <taxon>Nematoda</taxon>
        <taxon>Chromadorea</taxon>
        <taxon>Rhabditida</taxon>
        <taxon>Rhabditina</taxon>
        <taxon>Diplogasteromorpha</taxon>
        <taxon>Diplogasteroidea</taxon>
        <taxon>Neodiplogasteridae</taxon>
        <taxon>Pristionchus</taxon>
    </lineage>
</organism>
<feature type="transmembrane region" description="Helical" evidence="11">
    <location>
        <begin position="338"/>
        <end position="360"/>
    </location>
</feature>
<dbReference type="SUPFAM" id="SSF63712">
    <property type="entry name" value="Nicotinic receptor ligand binding domain-like"/>
    <property type="match status" value="1"/>
</dbReference>
<dbReference type="GO" id="GO:0098794">
    <property type="term" value="C:postsynapse"/>
    <property type="evidence" value="ECO:0007669"/>
    <property type="project" value="GOC"/>
</dbReference>
<evidence type="ECO:0000256" key="1">
    <source>
        <dbReference type="ARBA" id="ARBA00004141"/>
    </source>
</evidence>
<dbReference type="SUPFAM" id="SSF90112">
    <property type="entry name" value="Neurotransmitter-gated ion-channel transmembrane pore"/>
    <property type="match status" value="1"/>
</dbReference>
<evidence type="ECO:0000256" key="8">
    <source>
        <dbReference type="ARBA" id="ARBA00023065"/>
    </source>
</evidence>
<dbReference type="EnsemblMetazoa" id="PPA00044.1">
    <property type="protein sequence ID" value="PPA00044.1"/>
    <property type="gene ID" value="WBGene00089598"/>
</dbReference>
<dbReference type="PROSITE" id="PS00236">
    <property type="entry name" value="NEUROTR_ION_CHANNEL"/>
    <property type="match status" value="1"/>
</dbReference>
<keyword evidence="10 11" id="KW-0407">Ion channel</keyword>
<keyword evidence="3 11" id="KW-0813">Transport</keyword>
<keyword evidence="4" id="KW-1003">Cell membrane</keyword>
<proteinExistence type="inferred from homology"/>
<comment type="subcellular location">
    <subcellularLocation>
        <location evidence="2">Cell membrane</location>
    </subcellularLocation>
    <subcellularLocation>
        <location evidence="1">Membrane</location>
        <topology evidence="1">Multi-pass membrane protein</topology>
    </subcellularLocation>
</comment>
<dbReference type="Gene3D" id="1.20.58.390">
    <property type="entry name" value="Neurotransmitter-gated ion-channel transmembrane domain"/>
    <property type="match status" value="1"/>
</dbReference>
<evidence type="ECO:0000256" key="3">
    <source>
        <dbReference type="ARBA" id="ARBA00022448"/>
    </source>
</evidence>
<dbReference type="InterPro" id="IPR006029">
    <property type="entry name" value="Neurotrans-gated_channel_TM"/>
</dbReference>
<evidence type="ECO:0000256" key="5">
    <source>
        <dbReference type="ARBA" id="ARBA00022692"/>
    </source>
</evidence>
<dbReference type="CDD" id="cd19049">
    <property type="entry name" value="LGIC_TM_anion"/>
    <property type="match status" value="1"/>
</dbReference>
<dbReference type="InterPro" id="IPR036719">
    <property type="entry name" value="Neuro-gated_channel_TM_sf"/>
</dbReference>
<dbReference type="OrthoDB" id="442503at2759"/>
<dbReference type="InterPro" id="IPR006201">
    <property type="entry name" value="Neur_channel"/>
</dbReference>
<evidence type="ECO:0000256" key="7">
    <source>
        <dbReference type="ARBA" id="ARBA00022989"/>
    </source>
</evidence>
<dbReference type="AlphaFoldDB" id="A0A2A6BEY2"/>
<accession>A0A2A6BEY2</accession>
<dbReference type="FunFam" id="2.70.170.10:FF:000039">
    <property type="entry name" value="Ligand-Gated ion Channel"/>
    <property type="match status" value="1"/>
</dbReference>
<gene>
    <name evidence="12" type="primary">WBGene00089598</name>
</gene>
<accession>A0A8R1U1K2</accession>
<reference evidence="13" key="1">
    <citation type="journal article" date="2008" name="Nat. Genet.">
        <title>The Pristionchus pacificus genome provides a unique perspective on nematode lifestyle and parasitism.</title>
        <authorList>
            <person name="Dieterich C."/>
            <person name="Clifton S.W."/>
            <person name="Schuster L.N."/>
            <person name="Chinwalla A."/>
            <person name="Delehaunty K."/>
            <person name="Dinkelacker I."/>
            <person name="Fulton L."/>
            <person name="Fulton R."/>
            <person name="Godfrey J."/>
            <person name="Minx P."/>
            <person name="Mitreva M."/>
            <person name="Roeseler W."/>
            <person name="Tian H."/>
            <person name="Witte H."/>
            <person name="Yang S.P."/>
            <person name="Wilson R.K."/>
            <person name="Sommer R.J."/>
        </authorList>
    </citation>
    <scope>NUCLEOTIDE SEQUENCE [LARGE SCALE GENOMIC DNA]</scope>
    <source>
        <strain evidence="13">PS312</strain>
    </source>
</reference>
<dbReference type="PANTHER" id="PTHR18945">
    <property type="entry name" value="NEUROTRANSMITTER GATED ION CHANNEL"/>
    <property type="match status" value="1"/>
</dbReference>
<dbReference type="InterPro" id="IPR018000">
    <property type="entry name" value="Neurotransmitter_ion_chnl_CS"/>
</dbReference>
<dbReference type="InterPro" id="IPR006028">
    <property type="entry name" value="GABAA/Glycine_rcpt"/>
</dbReference>
<dbReference type="GO" id="GO:1902476">
    <property type="term" value="P:chloride transmembrane transport"/>
    <property type="evidence" value="ECO:0000318"/>
    <property type="project" value="GO_Central"/>
</dbReference>
<dbReference type="Pfam" id="PF02931">
    <property type="entry name" value="Neur_chan_LBD"/>
    <property type="match status" value="1"/>
</dbReference>
<keyword evidence="13" id="KW-1185">Reference proteome</keyword>
<evidence type="ECO:0000256" key="10">
    <source>
        <dbReference type="ARBA" id="ARBA00023303"/>
    </source>
</evidence>
<dbReference type="Proteomes" id="UP000005239">
    <property type="component" value="Unassembled WGS sequence"/>
</dbReference>
<feature type="transmembrane region" description="Helical" evidence="11">
    <location>
        <begin position="280"/>
        <end position="297"/>
    </location>
</feature>
<evidence type="ECO:0000256" key="4">
    <source>
        <dbReference type="ARBA" id="ARBA00022475"/>
    </source>
</evidence>
<dbReference type="Pfam" id="PF02932">
    <property type="entry name" value="Neur_chan_memb"/>
    <property type="match status" value="1"/>
</dbReference>
<reference evidence="12" key="2">
    <citation type="submission" date="2022-06" db="UniProtKB">
        <authorList>
            <consortium name="EnsemblMetazoa"/>
        </authorList>
    </citation>
    <scope>IDENTIFICATION</scope>
    <source>
        <strain evidence="12">PS312</strain>
    </source>
</reference>
<dbReference type="FunFam" id="1.20.58.390:FF:000083">
    <property type="entry name" value="Ligand-Gated ion Channel"/>
    <property type="match status" value="1"/>
</dbReference>
<keyword evidence="7 11" id="KW-1133">Transmembrane helix</keyword>
<dbReference type="InterPro" id="IPR038050">
    <property type="entry name" value="Neuro_actylchol_rec"/>
</dbReference>
<dbReference type="InterPro" id="IPR006202">
    <property type="entry name" value="Neur_chan_lig-bd"/>
</dbReference>
<dbReference type="CDD" id="cd18987">
    <property type="entry name" value="LGIC_ECD_anion"/>
    <property type="match status" value="1"/>
</dbReference>
<evidence type="ECO:0000313" key="13">
    <source>
        <dbReference type="Proteomes" id="UP000005239"/>
    </source>
</evidence>